<evidence type="ECO:0000256" key="3">
    <source>
        <dbReference type="ARBA" id="ARBA00022692"/>
    </source>
</evidence>
<keyword evidence="4 6" id="KW-1133">Transmembrane helix</keyword>
<feature type="transmembrane region" description="Helical" evidence="6">
    <location>
        <begin position="209"/>
        <end position="231"/>
    </location>
</feature>
<dbReference type="InterPro" id="IPR022791">
    <property type="entry name" value="L-PG_synthase/AglD"/>
</dbReference>
<keyword evidence="8" id="KW-1185">Reference proteome</keyword>
<evidence type="ECO:0000256" key="2">
    <source>
        <dbReference type="ARBA" id="ARBA00022475"/>
    </source>
</evidence>
<dbReference type="Proteomes" id="UP001419910">
    <property type="component" value="Unassembled WGS sequence"/>
</dbReference>
<keyword evidence="5 6" id="KW-0472">Membrane</keyword>
<name>A0ABU9YAG3_9SPHN</name>
<feature type="transmembrane region" description="Helical" evidence="6">
    <location>
        <begin position="120"/>
        <end position="138"/>
    </location>
</feature>
<comment type="caution">
    <text evidence="7">The sequence shown here is derived from an EMBL/GenBank/DDBJ whole genome shotgun (WGS) entry which is preliminary data.</text>
</comment>
<dbReference type="EMBL" id="JBDIME010000034">
    <property type="protein sequence ID" value="MEN2792808.1"/>
    <property type="molecule type" value="Genomic_DNA"/>
</dbReference>
<feature type="transmembrane region" description="Helical" evidence="6">
    <location>
        <begin position="36"/>
        <end position="57"/>
    </location>
</feature>
<evidence type="ECO:0000256" key="6">
    <source>
        <dbReference type="SAM" id="Phobius"/>
    </source>
</evidence>
<proteinExistence type="predicted"/>
<organism evidence="7 8">
    <name type="scientific">Sphingomonas oligophenolica</name>
    <dbReference type="NCBI Taxonomy" id="301154"/>
    <lineage>
        <taxon>Bacteria</taxon>
        <taxon>Pseudomonadati</taxon>
        <taxon>Pseudomonadota</taxon>
        <taxon>Alphaproteobacteria</taxon>
        <taxon>Sphingomonadales</taxon>
        <taxon>Sphingomonadaceae</taxon>
        <taxon>Sphingomonas</taxon>
    </lineage>
</organism>
<protein>
    <submittedName>
        <fullName evidence="7">Lysylphosphatidylglycerol synthase domain-containing protein</fullName>
    </submittedName>
</protein>
<evidence type="ECO:0000256" key="5">
    <source>
        <dbReference type="ARBA" id="ARBA00023136"/>
    </source>
</evidence>
<evidence type="ECO:0000256" key="1">
    <source>
        <dbReference type="ARBA" id="ARBA00004651"/>
    </source>
</evidence>
<dbReference type="Pfam" id="PF03706">
    <property type="entry name" value="LPG_synthase_TM"/>
    <property type="match status" value="1"/>
</dbReference>
<accession>A0ABU9YAG3</accession>
<dbReference type="NCBIfam" id="TIGR03476">
    <property type="entry name" value="HpnL"/>
    <property type="match status" value="1"/>
</dbReference>
<feature type="transmembrane region" description="Helical" evidence="6">
    <location>
        <begin position="78"/>
        <end position="100"/>
    </location>
</feature>
<evidence type="ECO:0000313" key="8">
    <source>
        <dbReference type="Proteomes" id="UP001419910"/>
    </source>
</evidence>
<keyword evidence="2" id="KW-1003">Cell membrane</keyword>
<dbReference type="RefSeq" id="WP_343891019.1">
    <property type="nucleotide sequence ID" value="NZ_BAAAEH010000037.1"/>
</dbReference>
<sequence length="334" mass="35201">MLLATLGGLAAAIWAFGSTGFGSVIAVAGRIGFAGFLIYCLYSIGVFAILGGAWLAVAPGEPLDRLGRFTWARMVREAVSDLLPFSQIGGIVVGIRTLTLHRMLASRVYASFVVDLTTEMAAQLVFTLFGLAMMVSMLVQGGNAVALRPLILGGTAVMVAVMVMFFTAQRPALGLAGRIAQQFLPGSVMAMTGITDEMRRIYGQPRRTALGFALNLAGWTATAIGSWIVLLMMGVHISIWSALSIESLIFTLRSVAFAIPGAIGVQEAAYALAGPLFGLPAETALALSLAKRARDVGLGLPTLLAWQFGEARAVVRDVRKVSGGRQSLPEIPAE</sequence>
<keyword evidence="3 6" id="KW-0812">Transmembrane</keyword>
<gene>
    <name evidence="7" type="ORF">ABC974_24480</name>
</gene>
<reference evidence="7 8" key="1">
    <citation type="submission" date="2024-05" db="EMBL/GenBank/DDBJ databases">
        <authorList>
            <person name="Liu Q."/>
            <person name="Xin Y.-H."/>
        </authorList>
    </citation>
    <scope>NUCLEOTIDE SEQUENCE [LARGE SCALE GENOMIC DNA]</scope>
    <source>
        <strain evidence="7 8">CGMCC 1.10181</strain>
    </source>
</reference>
<evidence type="ECO:0000313" key="7">
    <source>
        <dbReference type="EMBL" id="MEN2792808.1"/>
    </source>
</evidence>
<comment type="subcellular location">
    <subcellularLocation>
        <location evidence="1">Cell membrane</location>
        <topology evidence="1">Multi-pass membrane protein</topology>
    </subcellularLocation>
</comment>
<feature type="transmembrane region" description="Helical" evidence="6">
    <location>
        <begin position="150"/>
        <end position="168"/>
    </location>
</feature>
<evidence type="ECO:0000256" key="4">
    <source>
        <dbReference type="ARBA" id="ARBA00022989"/>
    </source>
</evidence>